<keyword evidence="1" id="KW-0597">Phosphoprotein</keyword>
<accession>A0A8C4R8R1</accession>
<dbReference type="Pfam" id="PF17902">
    <property type="entry name" value="SH3_10"/>
    <property type="match status" value="1"/>
</dbReference>
<proteinExistence type="predicted"/>
<reference evidence="6" key="2">
    <citation type="submission" date="2025-09" db="UniProtKB">
        <authorList>
            <consortium name="Ensembl"/>
        </authorList>
    </citation>
    <scope>IDENTIFICATION</scope>
</reference>
<reference evidence="6" key="1">
    <citation type="submission" date="2025-08" db="UniProtKB">
        <authorList>
            <consortium name="Ensembl"/>
        </authorList>
    </citation>
    <scope>IDENTIFICATION</scope>
</reference>
<organism evidence="6 7">
    <name type="scientific">Eptatretus burgeri</name>
    <name type="common">Inshore hagfish</name>
    <dbReference type="NCBI Taxonomy" id="7764"/>
    <lineage>
        <taxon>Eukaryota</taxon>
        <taxon>Metazoa</taxon>
        <taxon>Chordata</taxon>
        <taxon>Craniata</taxon>
        <taxon>Vertebrata</taxon>
        <taxon>Cyclostomata</taxon>
        <taxon>Myxini</taxon>
        <taxon>Myxiniformes</taxon>
        <taxon>Myxinidae</taxon>
        <taxon>Eptatretinae</taxon>
        <taxon>Eptatretus</taxon>
    </lineage>
</organism>
<dbReference type="Pfam" id="PF21097">
    <property type="entry name" value="SR_plectin_7"/>
    <property type="match status" value="1"/>
</dbReference>
<keyword evidence="2" id="KW-0677">Repeat</keyword>
<evidence type="ECO:0000313" key="6">
    <source>
        <dbReference type="Ensembl" id="ENSEBUP00000025760.1"/>
    </source>
</evidence>
<dbReference type="GO" id="GO:0005198">
    <property type="term" value="F:structural molecule activity"/>
    <property type="evidence" value="ECO:0007669"/>
    <property type="project" value="TreeGrafter"/>
</dbReference>
<dbReference type="InterPro" id="IPR041615">
    <property type="entry name" value="Desmoplakin_SH3"/>
</dbReference>
<evidence type="ECO:0000256" key="3">
    <source>
        <dbReference type="SAM" id="Coils"/>
    </source>
</evidence>
<dbReference type="Gene3D" id="1.20.58.60">
    <property type="match status" value="4"/>
</dbReference>
<evidence type="ECO:0000256" key="2">
    <source>
        <dbReference type="ARBA" id="ARBA00022737"/>
    </source>
</evidence>
<dbReference type="InterPro" id="IPR041573">
    <property type="entry name" value="Desmoplakin_Spectrin-like"/>
</dbReference>
<dbReference type="GO" id="GO:0016020">
    <property type="term" value="C:membrane"/>
    <property type="evidence" value="ECO:0007669"/>
    <property type="project" value="TreeGrafter"/>
</dbReference>
<evidence type="ECO:0000259" key="5">
    <source>
        <dbReference type="Pfam" id="PF18373"/>
    </source>
</evidence>
<dbReference type="SUPFAM" id="SSF46966">
    <property type="entry name" value="Spectrin repeat"/>
    <property type="match status" value="4"/>
</dbReference>
<protein>
    <recommendedName>
        <fullName evidence="8">SH3 domain-containing protein</fullName>
    </recommendedName>
</protein>
<dbReference type="PANTHER" id="PTHR23169">
    <property type="entry name" value="ENVOPLAKIN"/>
    <property type="match status" value="1"/>
</dbReference>
<dbReference type="Proteomes" id="UP000694388">
    <property type="component" value="Unplaced"/>
</dbReference>
<dbReference type="GeneTree" id="ENSGT00940000159045"/>
<feature type="domain" description="Desmoplakin SH3" evidence="4">
    <location>
        <begin position="97"/>
        <end position="163"/>
    </location>
</feature>
<evidence type="ECO:0000256" key="1">
    <source>
        <dbReference type="ARBA" id="ARBA00022553"/>
    </source>
</evidence>
<keyword evidence="3" id="KW-0175">Coiled coil</keyword>
<feature type="coiled-coil region" evidence="3">
    <location>
        <begin position="830"/>
        <end position="857"/>
    </location>
</feature>
<dbReference type="GO" id="GO:0045104">
    <property type="term" value="P:intermediate filament cytoskeleton organization"/>
    <property type="evidence" value="ECO:0007669"/>
    <property type="project" value="InterPro"/>
</dbReference>
<dbReference type="Pfam" id="PF21019">
    <property type="entry name" value="Spectrin_3"/>
    <property type="match status" value="3"/>
</dbReference>
<dbReference type="Gene3D" id="2.30.30.40">
    <property type="entry name" value="SH3 Domains"/>
    <property type="match status" value="1"/>
</dbReference>
<sequence>MTALQTQWSWMIQLCRCIDTQLQENTNYQQFFNDSAGVEDELKSRYECIRERYSCDKSTSIMKLESLLQEALAEKEKFVEYKRTVLNLASRAKHVVQLKPRSLAHPVQESLPIITLCEFKTDEVTLQRDDHCILKDNSQRIKWRVVGPGGCTINPLSICFIIPPLNKEALDFANRIEHLYDAVTSLWFHVILCLRCVLSWRCLLRDMEIIRSWSLQQPPCSSKYERLIATMDRCYETFITTSQESRLFTNAELAQVRQEYAQCMEFGDGLHRRHEEQSACSGSPAFLVTATPQPGICTPDAHMTRTGHDTHTELARQVTRLEEQLVELVQLPLRDHNPVGHSEERLALYQKLHSDLGEMQMQVEAFAQQCTRCMENHSCGSVANHTANHASNQSNICNLQQRLNHVRRLAASCHDHLRAVDSLVRSVTDVEALVLLYEGRLADSISAPSHTAGLHSYIALLKQWLSEMEQKRRALRRSLEEAQLAETSARRLQSLGVNCSDAYAFGKGAGLLAERWQQALDQLRFRLREVERLCRLLRPYRQSYGWLIEWLAQAAGHQQRIQAAPAPDSKSLAVQLTQQKALLSELEKNRAKVEECQHYAEICGDAAKEYETELQSFRAAVENFHHKPLLLRQQEALSEVVMKECADIRSRYGKMFSMMNQYSCCIGSKSGKLEEDEFLVEAGEIEVYLREIMDSLKRKYSCNKGTSITRLEVLLQEGKEEEGKIVRHHMPLDSFSSKVKTPAQKNVLNRLETLYQKLVELWKQQDSNLQSLLAWHKLQNTIHVIKTWSLPSIKQLRYEEQHHLLQELQCRHSALLRCSCNSEVIGKEDISLAEKDIETCQVHYQQLQQRLDQGKQEESLCKRSISRLHDVRRHLENLSEQAVQQLHLPLELGVHHELTCRIEKQERLGCEIDDLQEVMTEISRSVTEMDGQHMHNPMFLELQRDLNTTLQDLQDTSNLSAGCLQDLKNLKGIAQDCQESNVVLIGMENKLFENGHLPKDLQETENLCNCLKQLQVEVTEKEACFARLREHVKAGAGFTRRLLCQHGEQDENFERHIAMAWTLLQRWSGVHDQLRSRLRELERLYKLLEVYKPRAGTLLNWLNEATTQLDALQSTDSHDKLLNLKREIQSKQESVDECQRLAEQSCASLKDYEVILLTYRTLLEEHHPPRFWPKQVENPTDCIMQNYMDLRTRHTTLLGTLSQFLKFLTEAQKRDQEDQFFRAVQDVELSLRHTQQQLLHKYTCDLSTVPAHLEALLADRQDEDVFLEIQKNISHLSTKAQAPAERDTISRIDQLYNSTVQRWHELWTRLQAIQAWQVLRRDISLVQSWTVDSLKKLPPQQSEEQICHLEEHYRRLVRLGERTEVLEPGELCQAECDVTACCNHFRSLKASVNKEQKDEEACEASLQELRKIEVHTESIRKQAEQLVSLSLHDDHVQENVQRIKEHAVLCDEVQQIHSDLRCLVQSYNTLGTCYSYFALQTQLRFAEQRVVQLSSFVTLVTEELRAMDEVLKAIRATDELVWSYEKQLCEAALLPCETEALQELFNHLTRWQQQLVSRPDAFRTLQERLRLAGQLNERLSAVHGQLDPNLSQCIEEQQQLQERWCNLCKQTRTRLQHLEETLQLFHSYHSLHHQMVSWIEGVEIQLQQLQNLKGDDDQKLCSLQVQIEILRSEISQKQSKLDGLTMFEEQVLAAKKKYDAMLAQYRCSMDKSCGYSPPQKLQPSLETFHHELNNLQRRLSSLTTSVSELAARVLKAQHSQQGALAYKVHRVCRQVLVMVDGCELPLIEAFEKGLVSRERFMELASWQGEREEVEVVGDPATNGSADPGLCFGSHSPF</sequence>
<dbReference type="Pfam" id="PF18373">
    <property type="entry name" value="Spectrin_2"/>
    <property type="match status" value="3"/>
</dbReference>
<dbReference type="Ensembl" id="ENSEBUT00000026336.1">
    <property type="protein sequence ID" value="ENSEBUP00000025760.1"/>
    <property type="gene ID" value="ENSEBUG00000015866.1"/>
</dbReference>
<feature type="coiled-coil region" evidence="3">
    <location>
        <begin position="1064"/>
        <end position="1091"/>
    </location>
</feature>
<evidence type="ECO:0008006" key="8">
    <source>
        <dbReference type="Google" id="ProtNLM"/>
    </source>
</evidence>
<feature type="coiled-coil region" evidence="3">
    <location>
        <begin position="1725"/>
        <end position="1752"/>
    </location>
</feature>
<feature type="domain" description="Desmoplakin spectrin-like" evidence="5">
    <location>
        <begin position="198"/>
        <end position="268"/>
    </location>
</feature>
<dbReference type="GO" id="GO:0005737">
    <property type="term" value="C:cytoplasm"/>
    <property type="evidence" value="ECO:0007669"/>
    <property type="project" value="TreeGrafter"/>
</dbReference>
<name>A0A8C4R8R1_EPTBU</name>
<feature type="domain" description="Desmoplakin spectrin-like" evidence="5">
    <location>
        <begin position="773"/>
        <end position="847"/>
    </location>
</feature>
<keyword evidence="7" id="KW-1185">Reference proteome</keyword>
<dbReference type="InterPro" id="IPR043197">
    <property type="entry name" value="Plakin"/>
</dbReference>
<dbReference type="PANTHER" id="PTHR23169:SF23">
    <property type="entry name" value="SHORT STOP, ISOFORM H"/>
    <property type="match status" value="1"/>
</dbReference>
<evidence type="ECO:0000313" key="7">
    <source>
        <dbReference type="Proteomes" id="UP000694388"/>
    </source>
</evidence>
<dbReference type="Gene3D" id="1.20.58.1060">
    <property type="match status" value="3"/>
</dbReference>
<feature type="coiled-coil region" evidence="3">
    <location>
        <begin position="576"/>
        <end position="627"/>
    </location>
</feature>
<dbReference type="GO" id="GO:0042060">
    <property type="term" value="P:wound healing"/>
    <property type="evidence" value="ECO:0007669"/>
    <property type="project" value="TreeGrafter"/>
</dbReference>
<feature type="domain" description="Desmoplakin spectrin-like" evidence="5">
    <location>
        <begin position="1315"/>
        <end position="1388"/>
    </location>
</feature>
<evidence type="ECO:0000259" key="4">
    <source>
        <dbReference type="Pfam" id="PF17902"/>
    </source>
</evidence>
<dbReference type="GO" id="GO:0005882">
    <property type="term" value="C:intermediate filament"/>
    <property type="evidence" value="ECO:0007669"/>
    <property type="project" value="TreeGrafter"/>
</dbReference>